<dbReference type="AlphaFoldDB" id="A0A6I3S241"/>
<proteinExistence type="predicted"/>
<dbReference type="EMBL" id="WNCL01000001">
    <property type="protein sequence ID" value="MTU42059.1"/>
    <property type="molecule type" value="Genomic_DNA"/>
</dbReference>
<protein>
    <submittedName>
        <fullName evidence="1">Uncharacterized protein</fullName>
    </submittedName>
</protein>
<gene>
    <name evidence="1" type="ORF">GMD42_00115</name>
</gene>
<organism evidence="1 2">
    <name type="scientific">Parasutterella excrementihominis</name>
    <dbReference type="NCBI Taxonomy" id="487175"/>
    <lineage>
        <taxon>Bacteria</taxon>
        <taxon>Pseudomonadati</taxon>
        <taxon>Pseudomonadota</taxon>
        <taxon>Betaproteobacteria</taxon>
        <taxon>Burkholderiales</taxon>
        <taxon>Sutterellaceae</taxon>
        <taxon>Parasutterella</taxon>
    </lineage>
</organism>
<evidence type="ECO:0000313" key="2">
    <source>
        <dbReference type="Proteomes" id="UP000462362"/>
    </source>
</evidence>
<dbReference type="Proteomes" id="UP000462362">
    <property type="component" value="Unassembled WGS sequence"/>
</dbReference>
<dbReference type="RefSeq" id="WP_118631394.1">
    <property type="nucleotide sequence ID" value="NZ_CALFDP010000011.1"/>
</dbReference>
<reference evidence="1 2" key="1">
    <citation type="journal article" date="2019" name="Nat. Med.">
        <title>A library of human gut bacterial isolates paired with longitudinal multiomics data enables mechanistic microbiome research.</title>
        <authorList>
            <person name="Poyet M."/>
            <person name="Groussin M."/>
            <person name="Gibbons S.M."/>
            <person name="Avila-Pacheco J."/>
            <person name="Jiang X."/>
            <person name="Kearney S.M."/>
            <person name="Perrotta A.R."/>
            <person name="Berdy B."/>
            <person name="Zhao S."/>
            <person name="Lieberman T.D."/>
            <person name="Swanson P.K."/>
            <person name="Smith M."/>
            <person name="Roesemann S."/>
            <person name="Alexander J.E."/>
            <person name="Rich S.A."/>
            <person name="Livny J."/>
            <person name="Vlamakis H."/>
            <person name="Clish C."/>
            <person name="Bullock K."/>
            <person name="Deik A."/>
            <person name="Scott J."/>
            <person name="Pierce K.A."/>
            <person name="Xavier R.J."/>
            <person name="Alm E.J."/>
        </authorList>
    </citation>
    <scope>NUCLEOTIDE SEQUENCE [LARGE SCALE GENOMIC DNA]</scope>
    <source>
        <strain evidence="1 2">BIOML-A2</strain>
    </source>
</reference>
<name>A0A6I3S241_9BURK</name>
<comment type="caution">
    <text evidence="1">The sequence shown here is derived from an EMBL/GenBank/DDBJ whole genome shotgun (WGS) entry which is preliminary data.</text>
</comment>
<accession>A0A6I3S241</accession>
<sequence length="115" mass="13101">MLYTIAIQNLRLQVSVPDSTDTAALDKVVREFNDHLMTFNGGRSVELFESKEVKLLIFTLISFILGMQKKQEQTHETAAALAKENEKVNIRDDQETLEKIKKLISLCDRGLTKHP</sequence>
<evidence type="ECO:0000313" key="1">
    <source>
        <dbReference type="EMBL" id="MTU42059.1"/>
    </source>
</evidence>